<keyword evidence="4" id="KW-1185">Reference proteome</keyword>
<dbReference type="Gene3D" id="6.10.250.2410">
    <property type="match status" value="1"/>
</dbReference>
<accession>A0A0N0GLZ0</accession>
<keyword evidence="2" id="KW-0159">Chromosome partition</keyword>
<dbReference type="Gene3D" id="1.10.10.580">
    <property type="entry name" value="Structural maintenance of chromosome 1. Chain E"/>
    <property type="match status" value="1"/>
</dbReference>
<dbReference type="STRING" id="857265.WG78_16975"/>
<name>A0A0N0GLZ0_9NEIS</name>
<comment type="caution">
    <text evidence="3">The sequence shown here is derived from an EMBL/GenBank/DDBJ whole genome shotgun (WGS) entry which is preliminary data.</text>
</comment>
<dbReference type="AlphaFoldDB" id="A0A0N0GLZ0"/>
<comment type="function">
    <text evidence="2">Participates in chromosomal partition during cell division. May act via the formation of a condensin-like complex containing Smc and ScpB that pull DNA away from mid-cell into both cell halves.</text>
</comment>
<dbReference type="PANTHER" id="PTHR33969:SF2">
    <property type="entry name" value="SEGREGATION AND CONDENSATION PROTEIN A"/>
    <property type="match status" value="1"/>
</dbReference>
<evidence type="ECO:0000313" key="3">
    <source>
        <dbReference type="EMBL" id="KPC50518.1"/>
    </source>
</evidence>
<evidence type="ECO:0000256" key="2">
    <source>
        <dbReference type="HAMAP-Rule" id="MF_01805"/>
    </source>
</evidence>
<evidence type="ECO:0000256" key="1">
    <source>
        <dbReference type="ARBA" id="ARBA00044777"/>
    </source>
</evidence>
<dbReference type="GO" id="GO:0006260">
    <property type="term" value="P:DNA replication"/>
    <property type="evidence" value="ECO:0007669"/>
    <property type="project" value="UniProtKB-UniRule"/>
</dbReference>
<gene>
    <name evidence="2 3" type="primary">scpA</name>
    <name evidence="3" type="ORF">WG78_16975</name>
</gene>
<dbReference type="EMBL" id="LAQT01000028">
    <property type="protein sequence ID" value="KPC50518.1"/>
    <property type="molecule type" value="Genomic_DNA"/>
</dbReference>
<dbReference type="PATRIC" id="fig|857265.3.peg.3480"/>
<organism evidence="3 4">
    <name type="scientific">Amantichitinum ursilacus</name>
    <dbReference type="NCBI Taxonomy" id="857265"/>
    <lineage>
        <taxon>Bacteria</taxon>
        <taxon>Pseudomonadati</taxon>
        <taxon>Pseudomonadota</taxon>
        <taxon>Betaproteobacteria</taxon>
        <taxon>Neisseriales</taxon>
        <taxon>Chitinibacteraceae</taxon>
        <taxon>Amantichitinum</taxon>
    </lineage>
</organism>
<dbReference type="InterPro" id="IPR023093">
    <property type="entry name" value="ScpA-like_C"/>
</dbReference>
<proteinExistence type="inferred from homology"/>
<keyword evidence="2" id="KW-0132">Cell division</keyword>
<comment type="subcellular location">
    <subcellularLocation>
        <location evidence="2">Cytoplasm</location>
    </subcellularLocation>
    <text evidence="2">Associated with two foci at the outer edges of the nucleoid region in young cells, and at four foci within both cell halves in older cells.</text>
</comment>
<comment type="subunit">
    <text evidence="2">Component of a cohesin-like complex composed of ScpA, ScpB and the Smc homodimer, in which ScpA and ScpB bind to the head domain of Smc. The presence of the three proteins is required for the association of the complex with DNA.</text>
</comment>
<dbReference type="GO" id="GO:0007059">
    <property type="term" value="P:chromosome segregation"/>
    <property type="evidence" value="ECO:0007669"/>
    <property type="project" value="UniProtKB-UniRule"/>
</dbReference>
<evidence type="ECO:0000313" key="4">
    <source>
        <dbReference type="Proteomes" id="UP000037939"/>
    </source>
</evidence>
<dbReference type="InterPro" id="IPR003768">
    <property type="entry name" value="ScpA"/>
</dbReference>
<dbReference type="GO" id="GO:0005737">
    <property type="term" value="C:cytoplasm"/>
    <property type="evidence" value="ECO:0007669"/>
    <property type="project" value="UniProtKB-SubCell"/>
</dbReference>
<dbReference type="GO" id="GO:0051301">
    <property type="term" value="P:cell division"/>
    <property type="evidence" value="ECO:0007669"/>
    <property type="project" value="UniProtKB-KW"/>
</dbReference>
<comment type="similarity">
    <text evidence="2">Belongs to the ScpA family.</text>
</comment>
<dbReference type="Proteomes" id="UP000037939">
    <property type="component" value="Unassembled WGS sequence"/>
</dbReference>
<sequence length="291" mass="32641">MVSDPTTLASVEPAAALPTLALVFGEAVTELPLDLYIPPDALRVLLDSFEGPLDLLLYLIRKQNIDILDIPMARVTAQYMEYVNAMQVDRLELAAEYLLMAAMLIEIKSRLLLPKPSASEDAEANDPRAELVRRLLEYEQIKLAAYELDQLPQAGRDFQLVTVLFEKDLVVRLPEVSAIDLKTAWLNILARAKRNQHHKVQPDELSVREQMTHILKLLQDGRYARFEDLFDTTRGVPLLVVTFIAVLELVKEKYIRVSQDEGFAPIYVCLASVPDLFQGGAAAAAEDVNDE</sequence>
<dbReference type="HAMAP" id="MF_01805">
    <property type="entry name" value="ScpA"/>
    <property type="match status" value="1"/>
</dbReference>
<protein>
    <recommendedName>
        <fullName evidence="1 2">Segregation and condensation protein A</fullName>
    </recommendedName>
</protein>
<keyword evidence="2" id="KW-0131">Cell cycle</keyword>
<reference evidence="3 4" key="1">
    <citation type="submission" date="2015-07" db="EMBL/GenBank/DDBJ databases">
        <title>Draft genome sequence of the Amantichitinum ursilacus IGB-41, a new chitin-degrading bacterium.</title>
        <authorList>
            <person name="Kirstahler P."/>
            <person name="Guenther M."/>
            <person name="Grumaz C."/>
            <person name="Rupp S."/>
            <person name="Zibek S."/>
            <person name="Sohn K."/>
        </authorList>
    </citation>
    <scope>NUCLEOTIDE SEQUENCE [LARGE SCALE GENOMIC DNA]</scope>
    <source>
        <strain evidence="3 4">IGB-41</strain>
    </source>
</reference>
<keyword evidence="2" id="KW-0963">Cytoplasm</keyword>
<dbReference type="Pfam" id="PF02616">
    <property type="entry name" value="SMC_ScpA"/>
    <property type="match status" value="1"/>
</dbReference>
<dbReference type="PANTHER" id="PTHR33969">
    <property type="entry name" value="SEGREGATION AND CONDENSATION PROTEIN A"/>
    <property type="match status" value="1"/>
</dbReference>